<dbReference type="EMBL" id="JABSTQ010011034">
    <property type="protein sequence ID" value="KAG0415768.1"/>
    <property type="molecule type" value="Genomic_DNA"/>
</dbReference>
<name>A0AC60P8H5_IXOPE</name>
<comment type="caution">
    <text evidence="1">The sequence shown here is derived from an EMBL/GenBank/DDBJ whole genome shotgun (WGS) entry which is preliminary data.</text>
</comment>
<gene>
    <name evidence="1" type="ORF">HPB47_007069</name>
</gene>
<dbReference type="Proteomes" id="UP000805193">
    <property type="component" value="Unassembled WGS sequence"/>
</dbReference>
<protein>
    <submittedName>
        <fullName evidence="1">Uncharacterized protein</fullName>
    </submittedName>
</protein>
<organism evidence="1 2">
    <name type="scientific">Ixodes persulcatus</name>
    <name type="common">Taiga tick</name>
    <dbReference type="NCBI Taxonomy" id="34615"/>
    <lineage>
        <taxon>Eukaryota</taxon>
        <taxon>Metazoa</taxon>
        <taxon>Ecdysozoa</taxon>
        <taxon>Arthropoda</taxon>
        <taxon>Chelicerata</taxon>
        <taxon>Arachnida</taxon>
        <taxon>Acari</taxon>
        <taxon>Parasitiformes</taxon>
        <taxon>Ixodida</taxon>
        <taxon>Ixodoidea</taxon>
        <taxon>Ixodidae</taxon>
        <taxon>Ixodinae</taxon>
        <taxon>Ixodes</taxon>
    </lineage>
</organism>
<sequence>MLGYRCVNPLVMRGKGSRLLSGIRLSLRTQEGGDAPQPSLATSLRVVSAAAAAAAAAGLGQGRRAARHAAPIRTHLRRGRTARKTPGRRRTPGSRWAPQLRNASPPLVTHCSRLLISDCGRRRAARPPRRRHGTNKEVGRKKRLKDASREARASTSGDGTSVSSTRFSPKLTMLWELPGPVNRLHFDKLTPLSERGRDWSDEQVASTALSA</sequence>
<keyword evidence="2" id="KW-1185">Reference proteome</keyword>
<reference evidence="1 2" key="1">
    <citation type="journal article" date="2020" name="Cell">
        <title>Large-Scale Comparative Analyses of Tick Genomes Elucidate Their Genetic Diversity and Vector Capacities.</title>
        <authorList>
            <consortium name="Tick Genome and Microbiome Consortium (TIGMIC)"/>
            <person name="Jia N."/>
            <person name="Wang J."/>
            <person name="Shi W."/>
            <person name="Du L."/>
            <person name="Sun Y."/>
            <person name="Zhan W."/>
            <person name="Jiang J.F."/>
            <person name="Wang Q."/>
            <person name="Zhang B."/>
            <person name="Ji P."/>
            <person name="Bell-Sakyi L."/>
            <person name="Cui X.M."/>
            <person name="Yuan T.T."/>
            <person name="Jiang B.G."/>
            <person name="Yang W.F."/>
            <person name="Lam T.T."/>
            <person name="Chang Q.C."/>
            <person name="Ding S.J."/>
            <person name="Wang X.J."/>
            <person name="Zhu J.G."/>
            <person name="Ruan X.D."/>
            <person name="Zhao L."/>
            <person name="Wei J.T."/>
            <person name="Ye R.Z."/>
            <person name="Que T.C."/>
            <person name="Du C.H."/>
            <person name="Zhou Y.H."/>
            <person name="Cheng J.X."/>
            <person name="Dai P.F."/>
            <person name="Guo W.B."/>
            <person name="Han X.H."/>
            <person name="Huang E.J."/>
            <person name="Li L.F."/>
            <person name="Wei W."/>
            <person name="Gao Y.C."/>
            <person name="Liu J.Z."/>
            <person name="Shao H.Z."/>
            <person name="Wang X."/>
            <person name="Wang C.C."/>
            <person name="Yang T.C."/>
            <person name="Huo Q.B."/>
            <person name="Li W."/>
            <person name="Chen H.Y."/>
            <person name="Chen S.E."/>
            <person name="Zhou L.G."/>
            <person name="Ni X.B."/>
            <person name="Tian J.H."/>
            <person name="Sheng Y."/>
            <person name="Liu T."/>
            <person name="Pan Y.S."/>
            <person name="Xia L.Y."/>
            <person name="Li J."/>
            <person name="Zhao F."/>
            <person name="Cao W.C."/>
        </authorList>
    </citation>
    <scope>NUCLEOTIDE SEQUENCE [LARGE SCALE GENOMIC DNA]</scope>
    <source>
        <strain evidence="1">Iper-2018</strain>
    </source>
</reference>
<evidence type="ECO:0000313" key="2">
    <source>
        <dbReference type="Proteomes" id="UP000805193"/>
    </source>
</evidence>
<evidence type="ECO:0000313" key="1">
    <source>
        <dbReference type="EMBL" id="KAG0415768.1"/>
    </source>
</evidence>
<accession>A0AC60P8H5</accession>
<proteinExistence type="predicted"/>